<keyword evidence="3" id="KW-1185">Reference proteome</keyword>
<dbReference type="PROSITE" id="PS51186">
    <property type="entry name" value="GNAT"/>
    <property type="match status" value="1"/>
</dbReference>
<dbReference type="Pfam" id="PF00583">
    <property type="entry name" value="Acetyltransf_1"/>
    <property type="match status" value="1"/>
</dbReference>
<dbReference type="CDD" id="cd04301">
    <property type="entry name" value="NAT_SF"/>
    <property type="match status" value="1"/>
</dbReference>
<dbReference type="RefSeq" id="WP_170883475.1">
    <property type="nucleotide sequence ID" value="NZ_JABEYA020000019.1"/>
</dbReference>
<protein>
    <submittedName>
        <fullName evidence="2">GNAT family N-acetyltransferase</fullName>
    </submittedName>
</protein>
<dbReference type="Gene3D" id="3.40.630.30">
    <property type="match status" value="1"/>
</dbReference>
<evidence type="ECO:0000313" key="2">
    <source>
        <dbReference type="EMBL" id="MDN3608694.1"/>
    </source>
</evidence>
<dbReference type="InterPro" id="IPR016181">
    <property type="entry name" value="Acyl_CoA_acyltransferase"/>
</dbReference>
<name>A0ABT8BPX0_9VIBR</name>
<dbReference type="SUPFAM" id="SSF55729">
    <property type="entry name" value="Acyl-CoA N-acyltransferases (Nat)"/>
    <property type="match status" value="1"/>
</dbReference>
<proteinExistence type="predicted"/>
<accession>A0ABT8BPX0</accession>
<evidence type="ECO:0000259" key="1">
    <source>
        <dbReference type="PROSITE" id="PS51186"/>
    </source>
</evidence>
<feature type="domain" description="N-acetyltransferase" evidence="1">
    <location>
        <begin position="3"/>
        <end position="144"/>
    </location>
</feature>
<organism evidence="2 3">
    <name type="scientific">Vibrio ostreicida</name>
    <dbReference type="NCBI Taxonomy" id="526588"/>
    <lineage>
        <taxon>Bacteria</taxon>
        <taxon>Pseudomonadati</taxon>
        <taxon>Pseudomonadota</taxon>
        <taxon>Gammaproteobacteria</taxon>
        <taxon>Vibrionales</taxon>
        <taxon>Vibrionaceae</taxon>
        <taxon>Vibrio</taxon>
    </lineage>
</organism>
<dbReference type="InterPro" id="IPR000182">
    <property type="entry name" value="GNAT_dom"/>
</dbReference>
<evidence type="ECO:0000313" key="3">
    <source>
        <dbReference type="Proteomes" id="UP001238540"/>
    </source>
</evidence>
<dbReference type="Proteomes" id="UP001238540">
    <property type="component" value="Unassembled WGS sequence"/>
</dbReference>
<dbReference type="EMBL" id="JAUFQC010000001">
    <property type="protein sequence ID" value="MDN3608694.1"/>
    <property type="molecule type" value="Genomic_DNA"/>
</dbReference>
<gene>
    <name evidence="2" type="ORF">QWZ16_02815</name>
</gene>
<sequence>MGIIYRQGTLSECIQVADGITEFIRKETVESLSDRLMNKDGLIQIAEESGHLLGFKIGYQLDTQTFYSWFGGVSSTARNRGIAQSLLDRQEHWVSQQGYQHIRVKSRNQFPAMLRMLIRNGYLIEKFDKKCPIIESEVHFLKKI</sequence>
<comment type="caution">
    <text evidence="2">The sequence shown here is derived from an EMBL/GenBank/DDBJ whole genome shotgun (WGS) entry which is preliminary data.</text>
</comment>
<reference evidence="3" key="1">
    <citation type="journal article" date="2019" name="Int. J. Syst. Evol. Microbiol.">
        <title>The Global Catalogue of Microorganisms (GCM) 10K type strain sequencing project: providing services to taxonomists for standard genome sequencing and annotation.</title>
        <authorList>
            <consortium name="The Broad Institute Genomics Platform"/>
            <consortium name="The Broad Institute Genome Sequencing Center for Infectious Disease"/>
            <person name="Wu L."/>
            <person name="Ma J."/>
        </authorList>
    </citation>
    <scope>NUCLEOTIDE SEQUENCE [LARGE SCALE GENOMIC DNA]</scope>
    <source>
        <strain evidence="3">CECT 7398</strain>
    </source>
</reference>